<organism evidence="2 3">
    <name type="scientific">Arabis nemorensis</name>
    <dbReference type="NCBI Taxonomy" id="586526"/>
    <lineage>
        <taxon>Eukaryota</taxon>
        <taxon>Viridiplantae</taxon>
        <taxon>Streptophyta</taxon>
        <taxon>Embryophyta</taxon>
        <taxon>Tracheophyta</taxon>
        <taxon>Spermatophyta</taxon>
        <taxon>Magnoliopsida</taxon>
        <taxon>eudicotyledons</taxon>
        <taxon>Gunneridae</taxon>
        <taxon>Pentapetalae</taxon>
        <taxon>rosids</taxon>
        <taxon>malvids</taxon>
        <taxon>Brassicales</taxon>
        <taxon>Brassicaceae</taxon>
        <taxon>Arabideae</taxon>
        <taxon>Arabis</taxon>
    </lineage>
</organism>
<evidence type="ECO:0000313" key="2">
    <source>
        <dbReference type="EMBL" id="VVB17757.1"/>
    </source>
</evidence>
<keyword evidence="3" id="KW-1185">Reference proteome</keyword>
<protein>
    <submittedName>
        <fullName evidence="2">Uncharacterized protein</fullName>
    </submittedName>
</protein>
<feature type="transmembrane region" description="Helical" evidence="1">
    <location>
        <begin position="15"/>
        <end position="33"/>
    </location>
</feature>
<accession>A0A565CVZ1</accession>
<comment type="caution">
    <text evidence="2">The sequence shown here is derived from an EMBL/GenBank/DDBJ whole genome shotgun (WGS) entry which is preliminary data.</text>
</comment>
<reference evidence="2" key="1">
    <citation type="submission" date="2019-07" db="EMBL/GenBank/DDBJ databases">
        <authorList>
            <person name="Dittberner H."/>
        </authorList>
    </citation>
    <scope>NUCLEOTIDE SEQUENCE [LARGE SCALE GENOMIC DNA]</scope>
</reference>
<feature type="transmembrane region" description="Helical" evidence="1">
    <location>
        <begin position="131"/>
        <end position="153"/>
    </location>
</feature>
<feature type="transmembrane region" description="Helical" evidence="1">
    <location>
        <begin position="75"/>
        <end position="96"/>
    </location>
</feature>
<proteinExistence type="predicted"/>
<evidence type="ECO:0000313" key="3">
    <source>
        <dbReference type="Proteomes" id="UP000489600"/>
    </source>
</evidence>
<feature type="transmembrane region" description="Helical" evidence="1">
    <location>
        <begin position="39"/>
        <end position="63"/>
    </location>
</feature>
<keyword evidence="1" id="KW-1133">Transmembrane helix</keyword>
<dbReference type="Proteomes" id="UP000489600">
    <property type="component" value="Unassembled WGS sequence"/>
</dbReference>
<dbReference type="EMBL" id="CABITT030000008">
    <property type="protein sequence ID" value="VVB17757.1"/>
    <property type="molecule type" value="Genomic_DNA"/>
</dbReference>
<dbReference type="AlphaFoldDB" id="A0A565CVZ1"/>
<sequence length="157" mass="17481">MVASLTDSDEFARNFLKNFLLGVMSIPVCMVLQNKSVAFWVAILIFLAGVSGIFISTFIESVLKSMTLKNCFKESYYAASAFIRGGSLPILLGFLAQDRIHRIVNLILSSGMISARAIYDWSDNGTKRRKTLVSLWWVWFMVMIGTAILVGLADLVD</sequence>
<keyword evidence="1" id="KW-0472">Membrane</keyword>
<gene>
    <name evidence="2" type="ORF">ANE_LOCUS28201</name>
</gene>
<name>A0A565CVZ1_9BRAS</name>
<evidence type="ECO:0000256" key="1">
    <source>
        <dbReference type="SAM" id="Phobius"/>
    </source>
</evidence>
<keyword evidence="1" id="KW-0812">Transmembrane</keyword>